<keyword evidence="3 5" id="KW-1133">Transmembrane helix</keyword>
<evidence type="ECO:0000256" key="1">
    <source>
        <dbReference type="ARBA" id="ARBA00004141"/>
    </source>
</evidence>
<accession>A0A7Y9YCL9</accession>
<name>A0A7Y9YCL9_9ACTN</name>
<dbReference type="AlphaFoldDB" id="A0A7Y9YCL9"/>
<comment type="caution">
    <text evidence="7">The sequence shown here is derived from an EMBL/GenBank/DDBJ whole genome shotgun (WGS) entry which is preliminary data.</text>
</comment>
<feature type="transmembrane region" description="Helical" evidence="5">
    <location>
        <begin position="81"/>
        <end position="97"/>
    </location>
</feature>
<feature type="transmembrane region" description="Helical" evidence="5">
    <location>
        <begin position="55"/>
        <end position="75"/>
    </location>
</feature>
<feature type="transmembrane region" description="Helical" evidence="5">
    <location>
        <begin position="393"/>
        <end position="411"/>
    </location>
</feature>
<comment type="subcellular location">
    <subcellularLocation>
        <location evidence="1">Membrane</location>
        <topology evidence="1">Multi-pass membrane protein</topology>
    </subcellularLocation>
</comment>
<gene>
    <name evidence="7" type="ORF">BKA05_001218</name>
</gene>
<keyword evidence="2 5" id="KW-0812">Transmembrane</keyword>
<feature type="transmembrane region" description="Helical" evidence="5">
    <location>
        <begin position="109"/>
        <end position="132"/>
    </location>
</feature>
<dbReference type="InterPro" id="IPR007016">
    <property type="entry name" value="O-antigen_ligase-rel_domated"/>
</dbReference>
<keyword evidence="4 5" id="KW-0472">Membrane</keyword>
<reference evidence="7 8" key="1">
    <citation type="submission" date="2020-07" db="EMBL/GenBank/DDBJ databases">
        <title>Sequencing the genomes of 1000 actinobacteria strains.</title>
        <authorList>
            <person name="Klenk H.-P."/>
        </authorList>
    </citation>
    <scope>NUCLEOTIDE SEQUENCE [LARGE SCALE GENOMIC DNA]</scope>
    <source>
        <strain evidence="7 8">DSM 18248</strain>
    </source>
</reference>
<organism evidence="7 8">
    <name type="scientific">Nocardioides marinus</name>
    <dbReference type="NCBI Taxonomy" id="374514"/>
    <lineage>
        <taxon>Bacteria</taxon>
        <taxon>Bacillati</taxon>
        <taxon>Actinomycetota</taxon>
        <taxon>Actinomycetes</taxon>
        <taxon>Propionibacteriales</taxon>
        <taxon>Nocardioidaceae</taxon>
        <taxon>Nocardioides</taxon>
    </lineage>
</organism>
<evidence type="ECO:0000259" key="6">
    <source>
        <dbReference type="Pfam" id="PF04932"/>
    </source>
</evidence>
<evidence type="ECO:0000256" key="2">
    <source>
        <dbReference type="ARBA" id="ARBA00022692"/>
    </source>
</evidence>
<dbReference type="RefSeq" id="WP_179530636.1">
    <property type="nucleotide sequence ID" value="NZ_BAAAPP010000012.1"/>
</dbReference>
<feature type="transmembrane region" description="Helical" evidence="5">
    <location>
        <begin position="267"/>
        <end position="284"/>
    </location>
</feature>
<dbReference type="InterPro" id="IPR051533">
    <property type="entry name" value="WaaL-like"/>
</dbReference>
<keyword evidence="7" id="KW-0436">Ligase</keyword>
<dbReference type="Proteomes" id="UP000537326">
    <property type="component" value="Unassembled WGS sequence"/>
</dbReference>
<dbReference type="Pfam" id="PF04932">
    <property type="entry name" value="Wzy_C"/>
    <property type="match status" value="1"/>
</dbReference>
<feature type="transmembrane region" description="Helical" evidence="5">
    <location>
        <begin position="22"/>
        <end position="48"/>
    </location>
</feature>
<feature type="domain" description="O-antigen ligase-related" evidence="6">
    <location>
        <begin position="229"/>
        <end position="373"/>
    </location>
</feature>
<keyword evidence="8" id="KW-1185">Reference proteome</keyword>
<protein>
    <submittedName>
        <fullName evidence="7">O-antigen ligase</fullName>
    </submittedName>
</protein>
<evidence type="ECO:0000313" key="8">
    <source>
        <dbReference type="Proteomes" id="UP000537326"/>
    </source>
</evidence>
<evidence type="ECO:0000256" key="5">
    <source>
        <dbReference type="SAM" id="Phobius"/>
    </source>
</evidence>
<feature type="transmembrane region" description="Helical" evidence="5">
    <location>
        <begin position="138"/>
        <end position="156"/>
    </location>
</feature>
<dbReference type="PANTHER" id="PTHR37422:SF13">
    <property type="entry name" value="LIPOPOLYSACCHARIDE BIOSYNTHESIS PROTEIN PA4999-RELATED"/>
    <property type="match status" value="1"/>
</dbReference>
<dbReference type="PANTHER" id="PTHR37422">
    <property type="entry name" value="TEICHURONIC ACID BIOSYNTHESIS PROTEIN TUAE"/>
    <property type="match status" value="1"/>
</dbReference>
<dbReference type="EMBL" id="JACBZI010000001">
    <property type="protein sequence ID" value="NYI09703.1"/>
    <property type="molecule type" value="Genomic_DNA"/>
</dbReference>
<dbReference type="GO" id="GO:0016874">
    <property type="term" value="F:ligase activity"/>
    <property type="evidence" value="ECO:0007669"/>
    <property type="project" value="UniProtKB-KW"/>
</dbReference>
<proteinExistence type="predicted"/>
<evidence type="ECO:0000313" key="7">
    <source>
        <dbReference type="EMBL" id="NYI09703.1"/>
    </source>
</evidence>
<feature type="transmembrane region" description="Helical" evidence="5">
    <location>
        <begin position="168"/>
        <end position="187"/>
    </location>
</feature>
<dbReference type="GO" id="GO:0016020">
    <property type="term" value="C:membrane"/>
    <property type="evidence" value="ECO:0007669"/>
    <property type="project" value="UniProtKB-SubCell"/>
</dbReference>
<feature type="transmembrane region" description="Helical" evidence="5">
    <location>
        <begin position="360"/>
        <end position="381"/>
    </location>
</feature>
<feature type="transmembrane region" description="Helical" evidence="5">
    <location>
        <begin position="228"/>
        <end position="255"/>
    </location>
</feature>
<evidence type="ECO:0000256" key="4">
    <source>
        <dbReference type="ARBA" id="ARBA00023136"/>
    </source>
</evidence>
<sequence length="444" mass="46191">MSPHAVGSPQTPGSPRVLLPTALALAGVVLGLATGVAPLLVGAGLLAVGVTLLMLLRLDVAVLVFVVASLFEGYLAQVEPLATKLLSAVVVASWVLMRSRAESVGMHRVPVVLVGVVLWWVLLVSTLVNAPVGAVGVLLRWAGFLAVLVVLVDVLLRRLLRPEDLARTYVLAATAAAAVGLVAMSTAEDPRAAGPISDPNDFAFHLLPALPLAMALRRPGAMPGRWDLAAAVVTVGMVATVSRGALLGLAVMLVVGLLSRQVRLRDLVGLGGVLLAAASVLAVWQRELVLDSLTQKTAIAGQNVSERFYLWDAAARMALDRPVLGHGPGSFATEHTWFASRLPVDARNDLDVAHNTYLEVAAEAGLLGLAVFLVLLGVGLAGAWRAWRAGSRLGAAVVAGLVGTSVAACFITEQFFLPLWLLCAMGAVLPGLTTSRDLSPGSVR</sequence>
<evidence type="ECO:0000256" key="3">
    <source>
        <dbReference type="ARBA" id="ARBA00022989"/>
    </source>
</evidence>